<dbReference type="Proteomes" id="UP000051999">
    <property type="component" value="Unassembled WGS sequence"/>
</dbReference>
<dbReference type="RefSeq" id="WP_017261137.1">
    <property type="nucleotide sequence ID" value="NZ_AUAW01000023.1"/>
</dbReference>
<keyword evidence="2" id="KW-1185">Reference proteome</keyword>
<dbReference type="EMBL" id="AZFF01000020">
    <property type="protein sequence ID" value="KRL53370.1"/>
    <property type="molecule type" value="Genomic_DNA"/>
</dbReference>
<dbReference type="AlphaFoldDB" id="A0A0R1RF46"/>
<proteinExistence type="predicted"/>
<dbReference type="STRING" id="1114972.FD35_GL001305"/>
<dbReference type="eggNOG" id="ENOG5030AK9">
    <property type="taxonomic scope" value="Bacteria"/>
</dbReference>
<organism evidence="1 2">
    <name type="scientific">Furfurilactobacillus rossiae DSM 15814</name>
    <dbReference type="NCBI Taxonomy" id="1114972"/>
    <lineage>
        <taxon>Bacteria</taxon>
        <taxon>Bacillati</taxon>
        <taxon>Bacillota</taxon>
        <taxon>Bacilli</taxon>
        <taxon>Lactobacillales</taxon>
        <taxon>Lactobacillaceae</taxon>
        <taxon>Furfurilactobacillus</taxon>
    </lineage>
</organism>
<comment type="caution">
    <text evidence="1">The sequence shown here is derived from an EMBL/GenBank/DDBJ whole genome shotgun (WGS) entry which is preliminary data.</text>
</comment>
<dbReference type="OrthoDB" id="2301758at2"/>
<dbReference type="PATRIC" id="fig|1114972.6.peg.1323"/>
<sequence>MELTNTDYDILDAIASGRVESGTPVTHFVDYCDNAVGGDPRPLIDAGYIEASGNTVEGLTDQGKQALADRKTK</sequence>
<gene>
    <name evidence="1" type="ORF">FD35_GL001305</name>
</gene>
<name>A0A0R1RF46_9LACO</name>
<protein>
    <submittedName>
        <fullName evidence="1">Uncharacterized protein</fullName>
    </submittedName>
</protein>
<accession>A0A0R1RF46</accession>
<reference evidence="1 2" key="1">
    <citation type="journal article" date="2015" name="Genome Announc.">
        <title>Expanding the biotechnology potential of lactobacilli through comparative genomics of 213 strains and associated genera.</title>
        <authorList>
            <person name="Sun Z."/>
            <person name="Harris H.M."/>
            <person name="McCann A."/>
            <person name="Guo C."/>
            <person name="Argimon S."/>
            <person name="Zhang W."/>
            <person name="Yang X."/>
            <person name="Jeffery I.B."/>
            <person name="Cooney J.C."/>
            <person name="Kagawa T.F."/>
            <person name="Liu W."/>
            <person name="Song Y."/>
            <person name="Salvetti E."/>
            <person name="Wrobel A."/>
            <person name="Rasinkangas P."/>
            <person name="Parkhill J."/>
            <person name="Rea M.C."/>
            <person name="O'Sullivan O."/>
            <person name="Ritari J."/>
            <person name="Douillard F.P."/>
            <person name="Paul Ross R."/>
            <person name="Yang R."/>
            <person name="Briner A.E."/>
            <person name="Felis G.E."/>
            <person name="de Vos W.M."/>
            <person name="Barrangou R."/>
            <person name="Klaenhammer T.R."/>
            <person name="Caufield P.W."/>
            <person name="Cui Y."/>
            <person name="Zhang H."/>
            <person name="O'Toole P.W."/>
        </authorList>
    </citation>
    <scope>NUCLEOTIDE SEQUENCE [LARGE SCALE GENOMIC DNA]</scope>
    <source>
        <strain evidence="1 2">DSM 15814</strain>
    </source>
</reference>
<evidence type="ECO:0000313" key="2">
    <source>
        <dbReference type="Proteomes" id="UP000051999"/>
    </source>
</evidence>
<evidence type="ECO:0000313" key="1">
    <source>
        <dbReference type="EMBL" id="KRL53370.1"/>
    </source>
</evidence>